<feature type="domain" description="AMP-dependent synthetase/ligase" evidence="2">
    <location>
        <begin position="31"/>
        <end position="382"/>
    </location>
</feature>
<keyword evidence="1" id="KW-0436">Ligase</keyword>
<dbReference type="InterPro" id="IPR042099">
    <property type="entry name" value="ANL_N_sf"/>
</dbReference>
<dbReference type="Gene3D" id="3.30.300.30">
    <property type="match status" value="1"/>
</dbReference>
<keyword evidence="5" id="KW-1185">Reference proteome</keyword>
<dbReference type="Pfam" id="PF13193">
    <property type="entry name" value="AMP-binding_C"/>
    <property type="match status" value="1"/>
</dbReference>
<dbReference type="PROSITE" id="PS00455">
    <property type="entry name" value="AMP_BINDING"/>
    <property type="match status" value="1"/>
</dbReference>
<dbReference type="STRING" id="1216970.GCA_001570985_01179"/>
<reference evidence="4 5" key="1">
    <citation type="submission" date="2019-02" db="EMBL/GenBank/DDBJ databases">
        <title>Genomic data mining of an Antarctic deep-sea actinobacterium, Janibacterlimosus P3-3-X1.</title>
        <authorList>
            <person name="Liao L."/>
            <person name="Chen B."/>
        </authorList>
    </citation>
    <scope>NUCLEOTIDE SEQUENCE [LARGE SCALE GENOMIC DNA]</scope>
    <source>
        <strain evidence="4 5">P3-3-X1</strain>
    </source>
</reference>
<dbReference type="Pfam" id="PF00501">
    <property type="entry name" value="AMP-binding"/>
    <property type="match status" value="1"/>
</dbReference>
<dbReference type="EMBL" id="CP036164">
    <property type="protein sequence ID" value="QBF48094.1"/>
    <property type="molecule type" value="Genomic_DNA"/>
</dbReference>
<dbReference type="OrthoDB" id="9803968at2"/>
<evidence type="ECO:0000259" key="2">
    <source>
        <dbReference type="Pfam" id="PF00501"/>
    </source>
</evidence>
<dbReference type="InterPro" id="IPR000873">
    <property type="entry name" value="AMP-dep_synth/lig_dom"/>
</dbReference>
<dbReference type="InterPro" id="IPR020845">
    <property type="entry name" value="AMP-binding_CS"/>
</dbReference>
<organism evidence="4 5">
    <name type="scientific">Janibacter limosus</name>
    <dbReference type="NCBI Taxonomy" id="53458"/>
    <lineage>
        <taxon>Bacteria</taxon>
        <taxon>Bacillati</taxon>
        <taxon>Actinomycetota</taxon>
        <taxon>Actinomycetes</taxon>
        <taxon>Micrococcales</taxon>
        <taxon>Intrasporangiaceae</taxon>
        <taxon>Janibacter</taxon>
    </lineage>
</organism>
<name>A0A4P6MWA1_9MICO</name>
<dbReference type="InterPro" id="IPR025110">
    <property type="entry name" value="AMP-bd_C"/>
</dbReference>
<sequence>MAPARWPVRPEPGEAVPAEFGMSAYCVADPALRAPDRDALVVVHGDGDDSRWTFAEVDDTVRAVAAGLLGLGLRPGERVLLRMGNRAEFPFVFFGAIAAGLVAVPTSSQLTADEAAGLLADSGARAVALDPDLDLAVPQGVSVVTADDIPRWVADGERAGHDVGDPDRPAFITYTSGTTGRPKGVVHAHRSAWGRRPMYRGWYGLGEGDVMLHAGALNWTYTLGVGLTDPWANAATAIVYDGPRDGQVWPRIVHSHKATHFAAVPGVYRHLLRHGDPRTWDLGSLRAALVAGEALPSALWQEWTESTGVPMHESLGMSEISTFVSSGPDVPVRAGSPGRAQPSRRIAVLDPERLDDPTPLPSNEIGRLAVHRDDPGLMLGYWQRPEESAEVMRGEWFVTSDLGELDEDGYLTYHGRSDDVMNAMGYRVSPVEVEDALAGTPGVGEVAVTALDVGDGVSVICAWVVPTEPDVDPVSLRGKVIDRAEERLAPYKRPREVRFVGALPRTANGKVVRRDLPALGGGGLADE</sequence>
<protein>
    <submittedName>
        <fullName evidence="4">Acyl-CoA synthetase</fullName>
    </submittedName>
</protein>
<dbReference type="AlphaFoldDB" id="A0A4P6MWA1"/>
<dbReference type="KEGG" id="jli:EXU32_17005"/>
<dbReference type="Proteomes" id="UP000290408">
    <property type="component" value="Chromosome"/>
</dbReference>
<accession>A0A4P6MWA1</accession>
<dbReference type="PANTHER" id="PTHR43352">
    <property type="entry name" value="ACETYL-COA SYNTHETASE"/>
    <property type="match status" value="1"/>
</dbReference>
<feature type="domain" description="AMP-binding enzyme C-terminal" evidence="3">
    <location>
        <begin position="432"/>
        <end position="510"/>
    </location>
</feature>
<gene>
    <name evidence="4" type="ORF">EXU32_17005</name>
</gene>
<evidence type="ECO:0000313" key="5">
    <source>
        <dbReference type="Proteomes" id="UP000290408"/>
    </source>
</evidence>
<dbReference type="GO" id="GO:0016878">
    <property type="term" value="F:acid-thiol ligase activity"/>
    <property type="evidence" value="ECO:0007669"/>
    <property type="project" value="TreeGrafter"/>
</dbReference>
<proteinExistence type="predicted"/>
<evidence type="ECO:0000259" key="3">
    <source>
        <dbReference type="Pfam" id="PF13193"/>
    </source>
</evidence>
<dbReference type="Gene3D" id="3.40.50.12780">
    <property type="entry name" value="N-terminal domain of ligase-like"/>
    <property type="match status" value="1"/>
</dbReference>
<dbReference type="InterPro" id="IPR045851">
    <property type="entry name" value="AMP-bd_C_sf"/>
</dbReference>
<evidence type="ECO:0000313" key="4">
    <source>
        <dbReference type="EMBL" id="QBF48094.1"/>
    </source>
</evidence>
<dbReference type="PANTHER" id="PTHR43352:SF1">
    <property type="entry name" value="ANTHRANILATE--COA LIGASE"/>
    <property type="match status" value="1"/>
</dbReference>
<dbReference type="SUPFAM" id="SSF56801">
    <property type="entry name" value="Acetyl-CoA synthetase-like"/>
    <property type="match status" value="1"/>
</dbReference>
<dbReference type="GO" id="GO:0044550">
    <property type="term" value="P:secondary metabolite biosynthetic process"/>
    <property type="evidence" value="ECO:0007669"/>
    <property type="project" value="TreeGrafter"/>
</dbReference>
<evidence type="ECO:0000256" key="1">
    <source>
        <dbReference type="ARBA" id="ARBA00022598"/>
    </source>
</evidence>